<evidence type="ECO:0000313" key="3">
    <source>
        <dbReference type="Proteomes" id="UP000595437"/>
    </source>
</evidence>
<organism evidence="2 3">
    <name type="scientific">Caligus rogercresseyi</name>
    <name type="common">Sea louse</name>
    <dbReference type="NCBI Taxonomy" id="217165"/>
    <lineage>
        <taxon>Eukaryota</taxon>
        <taxon>Metazoa</taxon>
        <taxon>Ecdysozoa</taxon>
        <taxon>Arthropoda</taxon>
        <taxon>Crustacea</taxon>
        <taxon>Multicrustacea</taxon>
        <taxon>Hexanauplia</taxon>
        <taxon>Copepoda</taxon>
        <taxon>Siphonostomatoida</taxon>
        <taxon>Caligidae</taxon>
        <taxon>Caligus</taxon>
    </lineage>
</organism>
<feature type="non-terminal residue" evidence="2">
    <location>
        <position position="1"/>
    </location>
</feature>
<dbReference type="EMBL" id="CP045896">
    <property type="protein sequence ID" value="QQP50860.1"/>
    <property type="molecule type" value="Genomic_DNA"/>
</dbReference>
<reference evidence="3" key="1">
    <citation type="submission" date="2021-01" db="EMBL/GenBank/DDBJ databases">
        <title>Caligus Genome Assembly.</title>
        <authorList>
            <person name="Gallardo-Escarate C."/>
        </authorList>
    </citation>
    <scope>NUCLEOTIDE SEQUENCE [LARGE SCALE GENOMIC DNA]</scope>
</reference>
<dbReference type="InterPro" id="IPR050369">
    <property type="entry name" value="RBOH/FRE"/>
</dbReference>
<proteinExistence type="predicted"/>
<keyword evidence="3" id="KW-1185">Reference proteome</keyword>
<evidence type="ECO:0000256" key="1">
    <source>
        <dbReference type="ARBA" id="ARBA00023002"/>
    </source>
</evidence>
<dbReference type="GO" id="GO:0042554">
    <property type="term" value="P:superoxide anion generation"/>
    <property type="evidence" value="ECO:0007669"/>
    <property type="project" value="TreeGrafter"/>
</dbReference>
<dbReference type="Proteomes" id="UP000595437">
    <property type="component" value="Chromosome 7"/>
</dbReference>
<feature type="non-terminal residue" evidence="2">
    <location>
        <position position="63"/>
    </location>
</feature>
<dbReference type="SUPFAM" id="SSF52343">
    <property type="entry name" value="Ferredoxin reductase-like, C-terminal NADP-linked domain"/>
    <property type="match status" value="1"/>
</dbReference>
<dbReference type="GO" id="GO:0006952">
    <property type="term" value="P:defense response"/>
    <property type="evidence" value="ECO:0007669"/>
    <property type="project" value="TreeGrafter"/>
</dbReference>
<accession>A0A7T8KAM2</accession>
<dbReference type="PANTHER" id="PTHR11972">
    <property type="entry name" value="NADPH OXIDASE"/>
    <property type="match status" value="1"/>
</dbReference>
<dbReference type="InterPro" id="IPR039261">
    <property type="entry name" value="FNR_nucleotide-bd"/>
</dbReference>
<name>A0A7T8KAM2_CALRO</name>
<dbReference type="GO" id="GO:0043020">
    <property type="term" value="C:NADPH oxidase complex"/>
    <property type="evidence" value="ECO:0007669"/>
    <property type="project" value="TreeGrafter"/>
</dbReference>
<dbReference type="OrthoDB" id="6381081at2759"/>
<protein>
    <submittedName>
        <fullName evidence="2">NADPH oxidase_ EFhand calcium binding domain 5</fullName>
    </submittedName>
</protein>
<dbReference type="GO" id="GO:0016175">
    <property type="term" value="F:superoxide-generating NAD(P)H oxidase activity"/>
    <property type="evidence" value="ECO:0007669"/>
    <property type="project" value="TreeGrafter"/>
</dbReference>
<dbReference type="AlphaFoldDB" id="A0A7T8KAM2"/>
<keyword evidence="1" id="KW-0560">Oxidoreductase</keyword>
<sequence length="63" mass="7006">EKLEVHIDGPFGAPASSIFRAEHAVLIATGIGVTPFSSILQSIMSRYYDTKRECPNCTYKWSD</sequence>
<dbReference type="PRINTS" id="PR00466">
    <property type="entry name" value="GP91PHOX"/>
</dbReference>
<gene>
    <name evidence="2" type="ORF">FKW44_012004</name>
</gene>
<dbReference type="Gene3D" id="3.40.50.80">
    <property type="entry name" value="Nucleotide-binding domain of ferredoxin-NADP reductase (FNR) module"/>
    <property type="match status" value="1"/>
</dbReference>
<dbReference type="PANTHER" id="PTHR11972:SF58">
    <property type="entry name" value="NADPH OXIDASE 5"/>
    <property type="match status" value="1"/>
</dbReference>
<dbReference type="InterPro" id="IPR000778">
    <property type="entry name" value="Cyt_b245_heavy_chain"/>
</dbReference>
<evidence type="ECO:0000313" key="2">
    <source>
        <dbReference type="EMBL" id="QQP50860.1"/>
    </source>
</evidence>